<reference evidence="2" key="1">
    <citation type="submission" date="2021-02" db="EMBL/GenBank/DDBJ databases">
        <authorList>
            <person name="Nowell W R."/>
        </authorList>
    </citation>
    <scope>NUCLEOTIDE SEQUENCE</scope>
</reference>
<dbReference type="Pfam" id="PF01436">
    <property type="entry name" value="NHL"/>
    <property type="match status" value="1"/>
</dbReference>
<dbReference type="AlphaFoldDB" id="A0A815UK58"/>
<gene>
    <name evidence="2" type="ORF">JYZ213_LOCUS44425</name>
</gene>
<dbReference type="InterPro" id="IPR011042">
    <property type="entry name" value="6-blade_b-propeller_TolB-like"/>
</dbReference>
<dbReference type="Proteomes" id="UP000663845">
    <property type="component" value="Unassembled WGS sequence"/>
</dbReference>
<dbReference type="EMBL" id="CAJNOG010002817">
    <property type="protein sequence ID" value="CAF1518247.1"/>
    <property type="molecule type" value="Genomic_DNA"/>
</dbReference>
<evidence type="ECO:0000313" key="3">
    <source>
        <dbReference type="Proteomes" id="UP000663845"/>
    </source>
</evidence>
<keyword evidence="1" id="KW-0677">Repeat</keyword>
<dbReference type="SUPFAM" id="SSF101898">
    <property type="entry name" value="NHL repeat"/>
    <property type="match status" value="1"/>
</dbReference>
<organism evidence="2 3">
    <name type="scientific">Adineta steineri</name>
    <dbReference type="NCBI Taxonomy" id="433720"/>
    <lineage>
        <taxon>Eukaryota</taxon>
        <taxon>Metazoa</taxon>
        <taxon>Spiralia</taxon>
        <taxon>Gnathifera</taxon>
        <taxon>Rotifera</taxon>
        <taxon>Eurotatoria</taxon>
        <taxon>Bdelloidea</taxon>
        <taxon>Adinetida</taxon>
        <taxon>Adinetidae</taxon>
        <taxon>Adineta</taxon>
    </lineage>
</organism>
<comment type="caution">
    <text evidence="2">The sequence shown here is derived from an EMBL/GenBank/DDBJ whole genome shotgun (WGS) entry which is preliminary data.</text>
</comment>
<dbReference type="InterPro" id="IPR001258">
    <property type="entry name" value="NHL_repeat"/>
</dbReference>
<feature type="non-terminal residue" evidence="2">
    <location>
        <position position="1"/>
    </location>
</feature>
<accession>A0A815UK58</accession>
<proteinExistence type="predicted"/>
<protein>
    <submittedName>
        <fullName evidence="2">Uncharacterized protein</fullName>
    </submittedName>
</protein>
<evidence type="ECO:0000313" key="2">
    <source>
        <dbReference type="EMBL" id="CAF1518247.1"/>
    </source>
</evidence>
<name>A0A815UK58_9BILA</name>
<sequence>LKNNWIQQFRSGELNGTTAAGDKSASVPIKLNYPSGVTLDADNYLFILDNKNHRVVGTGPYGFQCLLGCSEGGSAPDQLFYPFYFGFDSFRNMFVVDKVRH</sequence>
<evidence type="ECO:0000256" key="1">
    <source>
        <dbReference type="ARBA" id="ARBA00022737"/>
    </source>
</evidence>
<dbReference type="Gene3D" id="2.120.10.30">
    <property type="entry name" value="TolB, C-terminal domain"/>
    <property type="match status" value="1"/>
</dbReference>